<dbReference type="Gene3D" id="3.40.50.2300">
    <property type="match status" value="1"/>
</dbReference>
<evidence type="ECO:0000313" key="4">
    <source>
        <dbReference type="Proteomes" id="UP000190626"/>
    </source>
</evidence>
<organism evidence="3 4">
    <name type="scientific">Paenibacillus ferrarius</name>
    <dbReference type="NCBI Taxonomy" id="1469647"/>
    <lineage>
        <taxon>Bacteria</taxon>
        <taxon>Bacillati</taxon>
        <taxon>Bacillota</taxon>
        <taxon>Bacilli</taxon>
        <taxon>Bacillales</taxon>
        <taxon>Paenibacillaceae</taxon>
        <taxon>Paenibacillus</taxon>
    </lineage>
</organism>
<dbReference type="EMBL" id="MBTG01000008">
    <property type="protein sequence ID" value="OPH59083.1"/>
    <property type="molecule type" value="Genomic_DNA"/>
</dbReference>
<dbReference type="RefSeq" id="WP_079411612.1">
    <property type="nucleotide sequence ID" value="NZ_MBTG01000008.1"/>
</dbReference>
<evidence type="ECO:0000256" key="1">
    <source>
        <dbReference type="PROSITE-ProRule" id="PRU00169"/>
    </source>
</evidence>
<dbReference type="GO" id="GO:0000160">
    <property type="term" value="P:phosphorelay signal transduction system"/>
    <property type="evidence" value="ECO:0007669"/>
    <property type="project" value="InterPro"/>
</dbReference>
<dbReference type="STRING" id="1469647.BC351_22420"/>
<feature type="modified residue" description="4-aspartylphosphate" evidence="1">
    <location>
        <position position="56"/>
    </location>
</feature>
<dbReference type="InterPro" id="IPR001789">
    <property type="entry name" value="Sig_transdc_resp-reg_receiver"/>
</dbReference>
<dbReference type="PROSITE" id="PS50110">
    <property type="entry name" value="RESPONSE_REGULATORY"/>
    <property type="match status" value="1"/>
</dbReference>
<dbReference type="Proteomes" id="UP000190626">
    <property type="component" value="Unassembled WGS sequence"/>
</dbReference>
<keyword evidence="1" id="KW-0597">Phosphoprotein</keyword>
<name>A0A1V4HPB7_9BACL</name>
<gene>
    <name evidence="3" type="ORF">BC351_22420</name>
</gene>
<dbReference type="PANTHER" id="PTHR43228">
    <property type="entry name" value="TWO-COMPONENT RESPONSE REGULATOR"/>
    <property type="match status" value="1"/>
</dbReference>
<feature type="domain" description="Response regulatory" evidence="2">
    <location>
        <begin position="6"/>
        <end position="121"/>
    </location>
</feature>
<accession>A0A1V4HPB7</accession>
<sequence length="127" mass="14135">MNVRTKIMIIDDAAFMRAMLKDILVTLDYEVVAEGCNGLEAINLYKRFKPDLVTMDITMPEMDGIAALKEIKRMDPQALVIMCSAMGQQKLVVDAFHAGAKDFLVKPFNKDRIAEAIGKVLISNVSK</sequence>
<dbReference type="InterPro" id="IPR052048">
    <property type="entry name" value="ST_Response_Regulator"/>
</dbReference>
<comment type="caution">
    <text evidence="3">The sequence shown here is derived from an EMBL/GenBank/DDBJ whole genome shotgun (WGS) entry which is preliminary data.</text>
</comment>
<dbReference type="CDD" id="cd17542">
    <property type="entry name" value="REC_CheY"/>
    <property type="match status" value="1"/>
</dbReference>
<dbReference type="PANTHER" id="PTHR43228:SF1">
    <property type="entry name" value="TWO-COMPONENT RESPONSE REGULATOR ARR22"/>
    <property type="match status" value="1"/>
</dbReference>
<evidence type="ECO:0000259" key="2">
    <source>
        <dbReference type="PROSITE" id="PS50110"/>
    </source>
</evidence>
<protein>
    <submittedName>
        <fullName evidence="3">Two-component system response regulator</fullName>
    </submittedName>
</protein>
<evidence type="ECO:0000313" key="3">
    <source>
        <dbReference type="EMBL" id="OPH59083.1"/>
    </source>
</evidence>
<proteinExistence type="predicted"/>
<dbReference type="Pfam" id="PF00072">
    <property type="entry name" value="Response_reg"/>
    <property type="match status" value="1"/>
</dbReference>
<dbReference type="InterPro" id="IPR011006">
    <property type="entry name" value="CheY-like_superfamily"/>
</dbReference>
<dbReference type="SUPFAM" id="SSF52172">
    <property type="entry name" value="CheY-like"/>
    <property type="match status" value="1"/>
</dbReference>
<keyword evidence="4" id="KW-1185">Reference proteome</keyword>
<dbReference type="AlphaFoldDB" id="A0A1V4HPB7"/>
<reference evidence="4" key="1">
    <citation type="submission" date="2016-07" db="EMBL/GenBank/DDBJ databases">
        <authorList>
            <person name="Florea S."/>
            <person name="Webb J.S."/>
            <person name="Jaromczyk J."/>
            <person name="Schardl C.L."/>
        </authorList>
    </citation>
    <scope>NUCLEOTIDE SEQUENCE [LARGE SCALE GENOMIC DNA]</scope>
    <source>
        <strain evidence="4">CY1</strain>
    </source>
</reference>
<dbReference type="SMART" id="SM00448">
    <property type="entry name" value="REC"/>
    <property type="match status" value="1"/>
</dbReference>